<dbReference type="Gene3D" id="3.90.1140.10">
    <property type="entry name" value="Cyclic phosphodiesterase"/>
    <property type="match status" value="1"/>
</dbReference>
<keyword evidence="9" id="KW-1185">Reference proteome</keyword>
<dbReference type="InterPro" id="IPR027521">
    <property type="entry name" value="Usb1"/>
</dbReference>
<comment type="subcellular location">
    <subcellularLocation>
        <location evidence="6">Nucleus</location>
    </subcellularLocation>
</comment>
<keyword evidence="3" id="KW-0456">Lyase</keyword>
<dbReference type="PANTHER" id="PTHR13522:SF3">
    <property type="entry name" value="U6 SNRNA PHOSPHODIESTERASE 1"/>
    <property type="match status" value="1"/>
</dbReference>
<comment type="caution">
    <text evidence="8">The sequence shown here is derived from an EMBL/GenBank/DDBJ whole genome shotgun (WGS) entry which is preliminary data.</text>
</comment>
<comment type="catalytic activity">
    <reaction evidence="5">
        <text>a 3'-end uridylyl-uridine-RNA = a 3'-end 2',3'-cyclophospho-uridine-RNA + uridine</text>
        <dbReference type="Rhea" id="RHEA:46052"/>
        <dbReference type="Rhea" id="RHEA-COMP:17384"/>
        <dbReference type="Rhea" id="RHEA-COMP:17385"/>
        <dbReference type="ChEBI" id="CHEBI:16704"/>
        <dbReference type="ChEBI" id="CHEBI:85643"/>
        <dbReference type="ChEBI" id="CHEBI:85644"/>
    </reaction>
    <physiologicalReaction direction="left-to-right" evidence="5">
        <dbReference type="Rhea" id="RHEA:46053"/>
    </physiologicalReaction>
</comment>
<evidence type="ECO:0000313" key="8">
    <source>
        <dbReference type="EMBL" id="KAF6025104.1"/>
    </source>
</evidence>
<dbReference type="HAMAP" id="MF_03040">
    <property type="entry name" value="USB1"/>
    <property type="match status" value="1"/>
</dbReference>
<evidence type="ECO:0000256" key="5">
    <source>
        <dbReference type="ARBA" id="ARBA00029300"/>
    </source>
</evidence>
<organism evidence="8 9">
    <name type="scientific">Bugula neritina</name>
    <name type="common">Brown bryozoan</name>
    <name type="synonym">Sertularia neritina</name>
    <dbReference type="NCBI Taxonomy" id="10212"/>
    <lineage>
        <taxon>Eukaryota</taxon>
        <taxon>Metazoa</taxon>
        <taxon>Spiralia</taxon>
        <taxon>Lophotrochozoa</taxon>
        <taxon>Bryozoa</taxon>
        <taxon>Gymnolaemata</taxon>
        <taxon>Cheilostomatida</taxon>
        <taxon>Flustrina</taxon>
        <taxon>Buguloidea</taxon>
        <taxon>Bugulidae</taxon>
        <taxon>Bugula</taxon>
    </lineage>
</organism>
<reference evidence="8" key="1">
    <citation type="submission" date="2020-06" db="EMBL/GenBank/DDBJ databases">
        <title>Draft genome of Bugula neritina, a colonial animal packing powerful symbionts and potential medicines.</title>
        <authorList>
            <person name="Rayko M."/>
        </authorList>
    </citation>
    <scope>NUCLEOTIDE SEQUENCE [LARGE SCALE GENOMIC DNA]</scope>
    <source>
        <strain evidence="8">Kwan_BN1</strain>
    </source>
</reference>
<dbReference type="SUPFAM" id="SSF55144">
    <property type="entry name" value="LigT-like"/>
    <property type="match status" value="1"/>
</dbReference>
<name>A0A7J7JHK6_BUGNE</name>
<dbReference type="EMBL" id="VXIV02002496">
    <property type="protein sequence ID" value="KAF6025104.1"/>
    <property type="molecule type" value="Genomic_DNA"/>
</dbReference>
<comment type="similarity">
    <text evidence="6">Belongs to the 2H phosphoesterase superfamily. USB1 family.</text>
</comment>
<keyword evidence="2 6" id="KW-0378">Hydrolase</keyword>
<evidence type="ECO:0000256" key="3">
    <source>
        <dbReference type="ARBA" id="ARBA00023239"/>
    </source>
</evidence>
<feature type="region of interest" description="Disordered" evidence="7">
    <location>
        <begin position="1"/>
        <end position="54"/>
    </location>
</feature>
<evidence type="ECO:0000256" key="4">
    <source>
        <dbReference type="ARBA" id="ARBA00023242"/>
    </source>
</evidence>
<evidence type="ECO:0000313" key="9">
    <source>
        <dbReference type="Proteomes" id="UP000593567"/>
    </source>
</evidence>
<feature type="active site" description="Proton donor/acceptor" evidence="6">
    <location>
        <position position="198"/>
    </location>
</feature>
<dbReference type="Pfam" id="PF09749">
    <property type="entry name" value="HVSL"/>
    <property type="match status" value="1"/>
</dbReference>
<dbReference type="PANTHER" id="PTHR13522">
    <property type="entry name" value="U6 SNRNA PHOSPHODIESTERASE 1"/>
    <property type="match status" value="1"/>
</dbReference>
<dbReference type="Proteomes" id="UP000593567">
    <property type="component" value="Unassembled WGS sequence"/>
</dbReference>
<protein>
    <recommendedName>
        <fullName evidence="6">U6 snRNA phosphodiesterase</fullName>
        <ecNumber evidence="6">3.1.4.-</ecNumber>
    </recommendedName>
</protein>
<evidence type="ECO:0000256" key="2">
    <source>
        <dbReference type="ARBA" id="ARBA00022801"/>
    </source>
</evidence>
<keyword evidence="1 6" id="KW-0540">Nuclease</keyword>
<sequence length="258" mass="29405">MNGLVSYPDSESDEEEATSECMKSPDSSAVRNLPPPVSVSNQSKRGSTDDIEQHEGRIRSFEHERGNWASYISVTVPYAEDLNELSDSLLEQLNARSTHGHPFHKIDNPHISLTRTLKLRHHWLNDLSLSLESMAALFRSFYVSLRDVDVYVNDERTRTFVGIKVVCGDEQLLKIVNSLNKVLAMYNLPPFYDEPSFHVSLCWCLYDAKGDFTDEFINGLQEVVDDWVKDSERCSFFLVDHILLKAGHKLTTFSLDTT</sequence>
<gene>
    <name evidence="8" type="ORF">EB796_016583</name>
</gene>
<comment type="function">
    <text evidence="6">Phosphodiesterase responsible for the U6 snRNA 3' end processing. Acts as an exoribonuclease (RNase) responsible for trimming the poly(U) tract of the last nucleotides in the pre-U6 snRNA molecule, leading to the formation of mature U6 snRNA.</text>
</comment>
<dbReference type="GO" id="GO:0016829">
    <property type="term" value="F:lyase activity"/>
    <property type="evidence" value="ECO:0007669"/>
    <property type="project" value="UniProtKB-KW"/>
</dbReference>
<keyword evidence="4 6" id="KW-0539">Nucleus</keyword>
<accession>A0A7J7JHK6</accession>
<evidence type="ECO:0000256" key="1">
    <source>
        <dbReference type="ARBA" id="ARBA00022722"/>
    </source>
</evidence>
<dbReference type="GO" id="GO:1990838">
    <property type="term" value="F:poly(U)-specific exoribonuclease activity, producing 3' uridine cyclic phosphate ends"/>
    <property type="evidence" value="ECO:0007669"/>
    <property type="project" value="UniProtKB-UniRule"/>
</dbReference>
<dbReference type="AlphaFoldDB" id="A0A7J7JHK6"/>
<evidence type="ECO:0000256" key="7">
    <source>
        <dbReference type="SAM" id="MobiDB-lite"/>
    </source>
</evidence>
<proteinExistence type="inferred from homology"/>
<evidence type="ECO:0000256" key="6">
    <source>
        <dbReference type="HAMAP-Rule" id="MF_03040"/>
    </source>
</evidence>
<feature type="active site" description="Proton donor/acceptor" evidence="6">
    <location>
        <position position="110"/>
    </location>
</feature>
<dbReference type="GO" id="GO:0005634">
    <property type="term" value="C:nucleus"/>
    <property type="evidence" value="ECO:0007669"/>
    <property type="project" value="UniProtKB-SubCell"/>
</dbReference>
<dbReference type="GO" id="GO:0034477">
    <property type="term" value="P:U6 snRNA 3'-end processing"/>
    <property type="evidence" value="ECO:0007669"/>
    <property type="project" value="UniProtKB-UniRule"/>
</dbReference>
<dbReference type="OrthoDB" id="49151at2759"/>
<dbReference type="EC" id="3.1.4.-" evidence="6"/>
<dbReference type="InterPro" id="IPR009097">
    <property type="entry name" value="Cyclic_Pdiesterase"/>
</dbReference>